<keyword evidence="4 18" id="KW-0121">Carboxypeptidase</keyword>
<keyword evidence="7" id="KW-0378">Hydrolase</keyword>
<evidence type="ECO:0000256" key="10">
    <source>
        <dbReference type="ARBA" id="ARBA00023180"/>
    </source>
</evidence>
<evidence type="ECO:0000256" key="11">
    <source>
        <dbReference type="ARBA" id="ARBA00023228"/>
    </source>
</evidence>
<dbReference type="GO" id="GO:0005764">
    <property type="term" value="C:lysosome"/>
    <property type="evidence" value="ECO:0007669"/>
    <property type="project" value="UniProtKB-SubCell"/>
</dbReference>
<evidence type="ECO:0000256" key="2">
    <source>
        <dbReference type="ARBA" id="ARBA00011079"/>
    </source>
</evidence>
<dbReference type="Pfam" id="PF05577">
    <property type="entry name" value="Peptidase_S28"/>
    <property type="match status" value="1"/>
</dbReference>
<organism evidence="18">
    <name type="scientific">Lygus hesperus</name>
    <name type="common">Western plant bug</name>
    <dbReference type="NCBI Taxonomy" id="30085"/>
    <lineage>
        <taxon>Eukaryota</taxon>
        <taxon>Metazoa</taxon>
        <taxon>Ecdysozoa</taxon>
        <taxon>Arthropoda</taxon>
        <taxon>Hexapoda</taxon>
        <taxon>Insecta</taxon>
        <taxon>Pterygota</taxon>
        <taxon>Neoptera</taxon>
        <taxon>Paraneoptera</taxon>
        <taxon>Hemiptera</taxon>
        <taxon>Heteroptera</taxon>
        <taxon>Panheteroptera</taxon>
        <taxon>Cimicomorpha</taxon>
        <taxon>Miridae</taxon>
        <taxon>Mirini</taxon>
        <taxon>Lygus</taxon>
    </lineage>
</organism>
<dbReference type="InterPro" id="IPR008758">
    <property type="entry name" value="Peptidase_S28"/>
</dbReference>
<gene>
    <name evidence="18" type="primary">PRCP_0</name>
    <name evidence="18" type="ORF">g.29975</name>
</gene>
<evidence type="ECO:0000256" key="15">
    <source>
        <dbReference type="ARBA" id="ARBA00073691"/>
    </source>
</evidence>
<dbReference type="EMBL" id="GDHC01020680">
    <property type="protein sequence ID" value="JAP97948.1"/>
    <property type="molecule type" value="Transcribed_RNA"/>
</dbReference>
<evidence type="ECO:0000256" key="1">
    <source>
        <dbReference type="ARBA" id="ARBA00004371"/>
    </source>
</evidence>
<evidence type="ECO:0000256" key="17">
    <source>
        <dbReference type="ARBA" id="ARBA00076608"/>
    </source>
</evidence>
<comment type="catalytic activity">
    <reaction evidence="12">
        <text>Cleavage of a -Pro-|-Xaa bond to release a C-terminal amino acid.</text>
        <dbReference type="EC" id="3.4.16.2"/>
    </reaction>
</comment>
<sequence length="489" mass="54609">MCPLGNEKIVHSQPRRRAVDTMNSIKFLGVFALIFCVSPSLQYDYKVKTFDTKLDHFTFTTNATFKLRYLINDSWWDPTLTTSPIFFYTGNEGDITLFSDNAGLVWEWAPDFNALVVFAEHRYYGESLPFGNLSFTDPKYSGYLSSLQALADYVDLIAHLKTVYSKRDNAPIPVIAFGGSYGGMLAAWIRMKYPGIITGSLAASAPIWQFTGMTPCDAFYKVTTRAFKVSGSQNCVDTIKNSWGAIDSIAASDGGLQWISQTFKTCGTLTDKVDLKNYLNSAFVNAAMANYPYPANFLAELPGHPVKAICKKLSTTSKDPKVILESIFQGVSVFFNYTGTSKCLQLDDADPEDLGDQGWGYQSCTEMVMPICDRGDTMFEKSEWDMQTISDSCYAQYKVRPVVDYVRNLYGAKELAYVSNIIFSNGYLDPWSSGGVLHSVSKDSMVTGAMQGAAHHLDLRASNPLDPPSVKRARQMYRKLMNKWVREIL</sequence>
<evidence type="ECO:0000256" key="12">
    <source>
        <dbReference type="ARBA" id="ARBA00052013"/>
    </source>
</evidence>
<comment type="subcellular location">
    <subcellularLocation>
        <location evidence="1">Lysosome</location>
    </subcellularLocation>
</comment>
<comment type="function">
    <text evidence="13">Cleaves C-terminal amino acids linked to proline in peptides such as angiotensin II, III and des-Arg9-bradykinin. This cleavage occurs at acidic pH, but enzymatic activity is retained with some substrates at neutral pH.</text>
</comment>
<evidence type="ECO:0000256" key="3">
    <source>
        <dbReference type="ARBA" id="ARBA00011738"/>
    </source>
</evidence>
<evidence type="ECO:0000256" key="13">
    <source>
        <dbReference type="ARBA" id="ARBA00059701"/>
    </source>
</evidence>
<evidence type="ECO:0000256" key="16">
    <source>
        <dbReference type="ARBA" id="ARBA00076475"/>
    </source>
</evidence>
<evidence type="ECO:0000256" key="6">
    <source>
        <dbReference type="ARBA" id="ARBA00022729"/>
    </source>
</evidence>
<evidence type="ECO:0000256" key="8">
    <source>
        <dbReference type="ARBA" id="ARBA00023145"/>
    </source>
</evidence>
<keyword evidence="9" id="KW-1015">Disulfide bond</keyword>
<comment type="similarity">
    <text evidence="2">Belongs to the peptidase S28 family.</text>
</comment>
<evidence type="ECO:0000256" key="4">
    <source>
        <dbReference type="ARBA" id="ARBA00022645"/>
    </source>
</evidence>
<accession>A0A146KPG9</accession>
<dbReference type="AlphaFoldDB" id="A0A146KPG9"/>
<dbReference type="EC" id="3.4.16.2" evidence="14"/>
<dbReference type="GO" id="GO:0008239">
    <property type="term" value="F:dipeptidyl-peptidase activity"/>
    <property type="evidence" value="ECO:0007669"/>
    <property type="project" value="TreeGrafter"/>
</dbReference>
<evidence type="ECO:0000313" key="18">
    <source>
        <dbReference type="EMBL" id="JAP97948.1"/>
    </source>
</evidence>
<dbReference type="InterPro" id="IPR029058">
    <property type="entry name" value="AB_hydrolase_fold"/>
</dbReference>
<dbReference type="Gene3D" id="3.40.50.1820">
    <property type="entry name" value="alpha/beta hydrolase"/>
    <property type="match status" value="1"/>
</dbReference>
<keyword evidence="11" id="KW-0458">Lysosome</keyword>
<dbReference type="Gene3D" id="1.20.120.980">
    <property type="entry name" value="Serine carboxypeptidase S28, SKS domain"/>
    <property type="match status" value="1"/>
</dbReference>
<dbReference type="SUPFAM" id="SSF53474">
    <property type="entry name" value="alpha/beta-Hydrolases"/>
    <property type="match status" value="1"/>
</dbReference>
<keyword evidence="5" id="KW-0645">Protease</keyword>
<evidence type="ECO:0000256" key="9">
    <source>
        <dbReference type="ARBA" id="ARBA00023157"/>
    </source>
</evidence>
<comment type="subunit">
    <text evidence="3">Homodimer.</text>
</comment>
<evidence type="ECO:0000256" key="14">
    <source>
        <dbReference type="ARBA" id="ARBA00066456"/>
    </source>
</evidence>
<evidence type="ECO:0000256" key="7">
    <source>
        <dbReference type="ARBA" id="ARBA00022801"/>
    </source>
</evidence>
<evidence type="ECO:0000256" key="5">
    <source>
        <dbReference type="ARBA" id="ARBA00022670"/>
    </source>
</evidence>
<dbReference type="PANTHER" id="PTHR11010">
    <property type="entry name" value="PROTEASE S28 PRO-X CARBOXYPEPTIDASE-RELATED"/>
    <property type="match status" value="1"/>
</dbReference>
<keyword evidence="6" id="KW-0732">Signal</keyword>
<dbReference type="PANTHER" id="PTHR11010:SF38">
    <property type="entry name" value="LYSOSOMAL PRO-X CARBOXYPEPTIDASE"/>
    <property type="match status" value="1"/>
</dbReference>
<keyword evidence="8" id="KW-0865">Zymogen</keyword>
<dbReference type="GO" id="GO:0004185">
    <property type="term" value="F:serine-type carboxypeptidase activity"/>
    <property type="evidence" value="ECO:0007669"/>
    <property type="project" value="UniProtKB-EC"/>
</dbReference>
<dbReference type="FunFam" id="1.20.120.980:FF:000002">
    <property type="entry name" value="lysosomal Pro-X carboxypeptidase"/>
    <property type="match status" value="1"/>
</dbReference>
<protein>
    <recommendedName>
        <fullName evidence="15">Lysosomal Pro-X carboxypeptidase</fullName>
        <ecNumber evidence="14">3.4.16.2</ecNumber>
    </recommendedName>
    <alternativeName>
        <fullName evidence="17">Proline carboxypeptidase</fullName>
    </alternativeName>
    <alternativeName>
        <fullName evidence="16">Prolylcarboxypeptidase</fullName>
    </alternativeName>
</protein>
<proteinExistence type="inferred from homology"/>
<reference evidence="18" key="1">
    <citation type="journal article" date="2016" name="Gigascience">
        <title>De novo construction of an expanded transcriptome assembly for the western tarnished plant bug, Lygus hesperus.</title>
        <authorList>
            <person name="Tassone E.E."/>
            <person name="Geib S.M."/>
            <person name="Hall B."/>
            <person name="Fabrick J.A."/>
            <person name="Brent C.S."/>
            <person name="Hull J.J."/>
        </authorList>
    </citation>
    <scope>NUCLEOTIDE SEQUENCE</scope>
</reference>
<name>A0A146KPG9_LYGHE</name>
<dbReference type="GO" id="GO:0006508">
    <property type="term" value="P:proteolysis"/>
    <property type="evidence" value="ECO:0007669"/>
    <property type="project" value="UniProtKB-KW"/>
</dbReference>
<dbReference type="InterPro" id="IPR042269">
    <property type="entry name" value="Ser_carbopepase_S28_SKS"/>
</dbReference>
<keyword evidence="10" id="KW-0325">Glycoprotein</keyword>